<feature type="compositionally biased region" description="Acidic residues" evidence="7">
    <location>
        <begin position="331"/>
        <end position="342"/>
    </location>
</feature>
<organism evidence="8 9">
    <name type="scientific">Cajanus cajan</name>
    <name type="common">Pigeon pea</name>
    <name type="synonym">Cajanus indicus</name>
    <dbReference type="NCBI Taxonomy" id="3821"/>
    <lineage>
        <taxon>Eukaryota</taxon>
        <taxon>Viridiplantae</taxon>
        <taxon>Streptophyta</taxon>
        <taxon>Embryophyta</taxon>
        <taxon>Tracheophyta</taxon>
        <taxon>Spermatophyta</taxon>
        <taxon>Magnoliopsida</taxon>
        <taxon>eudicotyledons</taxon>
        <taxon>Gunneridae</taxon>
        <taxon>Pentapetalae</taxon>
        <taxon>rosids</taxon>
        <taxon>fabids</taxon>
        <taxon>Fabales</taxon>
        <taxon>Fabaceae</taxon>
        <taxon>Papilionoideae</taxon>
        <taxon>50 kb inversion clade</taxon>
        <taxon>NPAAA clade</taxon>
        <taxon>indigoferoid/millettioid clade</taxon>
        <taxon>Phaseoleae</taxon>
        <taxon>Cajanus</taxon>
    </lineage>
</organism>
<dbReference type="STRING" id="3821.A0A151TAY2"/>
<accession>A0A151TAY2</accession>
<dbReference type="Proteomes" id="UP000075243">
    <property type="component" value="Chromosome 7"/>
</dbReference>
<evidence type="ECO:0000256" key="7">
    <source>
        <dbReference type="SAM" id="MobiDB-lite"/>
    </source>
</evidence>
<evidence type="ECO:0000256" key="1">
    <source>
        <dbReference type="ARBA" id="ARBA00004477"/>
    </source>
</evidence>
<gene>
    <name evidence="8" type="ORF">KK1_018754</name>
</gene>
<dbReference type="GO" id="GO:0140042">
    <property type="term" value="P:lipid droplet formation"/>
    <property type="evidence" value="ECO:0007669"/>
    <property type="project" value="UniProtKB-ARBA"/>
</dbReference>
<comment type="subcellular location">
    <subcellularLocation>
        <location evidence="1">Endoplasmic reticulum membrane</location>
        <topology evidence="1">Multi-pass membrane protein</topology>
    </subcellularLocation>
</comment>
<evidence type="ECO:0000256" key="5">
    <source>
        <dbReference type="ARBA" id="ARBA00023098"/>
    </source>
</evidence>
<dbReference type="OMA" id="RHKEDYR"/>
<dbReference type="InterPro" id="IPR009617">
    <property type="entry name" value="Seipin"/>
</dbReference>
<protein>
    <submittedName>
        <fullName evidence="8">Seipin</fullName>
    </submittedName>
</protein>
<keyword evidence="9" id="KW-1185">Reference proteome</keyword>
<sequence>MTHGSTHLLKKLGLSFLTAAYVCMLLILVLFLATVVGVGLVRFWVEEPVSVKENLHFDYTEAHPTAVFLFNGFTSFKGQLKKKHISVPLGHTFFASLVLVMPESDFNRDLGVFQLNAELLSENGKVISNSSQPCMLRYRSSPVRLARTAMMGVPLVLGISGETQNINVEILRHKEDYRRSHAIKVTLHPRAGSSSLPQLYEAEVVMKSHLPWTKELVRNWKWTFYVWVSLYVYIGLLMLLLCCYRPLIFLGIPQLFSDHRVRQFTSEHNELQAGELGDESEASELLRKWRRSRRKRKTPTLEHEGVPETFVGSSASSISMTTKEDVTSVEQDVEDSESVCIG</sequence>
<reference evidence="8 9" key="1">
    <citation type="journal article" date="2012" name="Nat. Biotechnol.">
        <title>Draft genome sequence of pigeonpea (Cajanus cajan), an orphan legume crop of resource-poor farmers.</title>
        <authorList>
            <person name="Varshney R.K."/>
            <person name="Chen W."/>
            <person name="Li Y."/>
            <person name="Bharti A.K."/>
            <person name="Saxena R.K."/>
            <person name="Schlueter J.A."/>
            <person name="Donoghue M.T."/>
            <person name="Azam S."/>
            <person name="Fan G."/>
            <person name="Whaley A.M."/>
            <person name="Farmer A.D."/>
            <person name="Sheridan J."/>
            <person name="Iwata A."/>
            <person name="Tuteja R."/>
            <person name="Penmetsa R.V."/>
            <person name="Wu W."/>
            <person name="Upadhyaya H.D."/>
            <person name="Yang S.P."/>
            <person name="Shah T."/>
            <person name="Saxena K.B."/>
            <person name="Michael T."/>
            <person name="McCombie W.R."/>
            <person name="Yang B."/>
            <person name="Zhang G."/>
            <person name="Yang H."/>
            <person name="Wang J."/>
            <person name="Spillane C."/>
            <person name="Cook D.R."/>
            <person name="May G.D."/>
            <person name="Xu X."/>
            <person name="Jackson S.A."/>
        </authorList>
    </citation>
    <scope>NUCLEOTIDE SEQUENCE [LARGE SCALE GENOMIC DNA]</scope>
    <source>
        <strain evidence="9">cv. Asha</strain>
    </source>
</reference>
<evidence type="ECO:0000313" key="9">
    <source>
        <dbReference type="Proteomes" id="UP000075243"/>
    </source>
</evidence>
<evidence type="ECO:0000256" key="6">
    <source>
        <dbReference type="ARBA" id="ARBA00023136"/>
    </source>
</evidence>
<dbReference type="GO" id="GO:0005789">
    <property type="term" value="C:endoplasmic reticulum membrane"/>
    <property type="evidence" value="ECO:0007669"/>
    <property type="project" value="UniProtKB-SubCell"/>
</dbReference>
<dbReference type="Gramene" id="C.cajan_18220.t">
    <property type="protein sequence ID" value="C.cajan_18220.t"/>
    <property type="gene ID" value="C.cajan_18220"/>
</dbReference>
<evidence type="ECO:0000313" key="8">
    <source>
        <dbReference type="EMBL" id="KYP64164.1"/>
    </source>
</evidence>
<keyword evidence="4" id="KW-1133">Transmembrane helix</keyword>
<feature type="compositionally biased region" description="Polar residues" evidence="7">
    <location>
        <begin position="311"/>
        <end position="321"/>
    </location>
</feature>
<evidence type="ECO:0000256" key="4">
    <source>
        <dbReference type="ARBA" id="ARBA00022989"/>
    </source>
</evidence>
<dbReference type="GO" id="GO:0006629">
    <property type="term" value="P:lipid metabolic process"/>
    <property type="evidence" value="ECO:0007669"/>
    <property type="project" value="UniProtKB-KW"/>
</dbReference>
<proteinExistence type="predicted"/>
<dbReference type="PANTHER" id="PTHR21212:SF5">
    <property type="entry name" value="SEIPIN-1"/>
    <property type="match status" value="1"/>
</dbReference>
<keyword evidence="6" id="KW-0472">Membrane</keyword>
<dbReference type="Pfam" id="PF06775">
    <property type="entry name" value="Seipin"/>
    <property type="match status" value="1"/>
</dbReference>
<dbReference type="EMBL" id="CM003609">
    <property type="protein sequence ID" value="KYP64164.1"/>
    <property type="molecule type" value="Genomic_DNA"/>
</dbReference>
<evidence type="ECO:0000256" key="3">
    <source>
        <dbReference type="ARBA" id="ARBA00022824"/>
    </source>
</evidence>
<keyword evidence="2" id="KW-0812">Transmembrane</keyword>
<keyword evidence="3" id="KW-0256">Endoplasmic reticulum</keyword>
<evidence type="ECO:0000256" key="2">
    <source>
        <dbReference type="ARBA" id="ARBA00022692"/>
    </source>
</evidence>
<keyword evidence="5" id="KW-0443">Lipid metabolism</keyword>
<feature type="region of interest" description="Disordered" evidence="7">
    <location>
        <begin position="296"/>
        <end position="342"/>
    </location>
</feature>
<dbReference type="PANTHER" id="PTHR21212">
    <property type="entry name" value="BERNARDINELLI-SEIP CONGENITAL LIPODYSTROPHY 2 HOMOLOG BSCL2 PROTEIN"/>
    <property type="match status" value="1"/>
</dbReference>
<dbReference type="AlphaFoldDB" id="A0A151TAY2"/>
<name>A0A151TAY2_CAJCA</name>
<dbReference type="CDD" id="cd23995">
    <property type="entry name" value="Seipin_BSCL2_like"/>
    <property type="match status" value="1"/>
</dbReference>